<dbReference type="OrthoDB" id="444631at2759"/>
<feature type="transmembrane region" description="Helical" evidence="7">
    <location>
        <begin position="20"/>
        <end position="44"/>
    </location>
</feature>
<feature type="region of interest" description="Disordered" evidence="6">
    <location>
        <begin position="334"/>
        <end position="360"/>
    </location>
</feature>
<comment type="subcellular location">
    <subcellularLocation>
        <location evidence="1">Membrane</location>
        <topology evidence="1">Multi-pass membrane protein</topology>
    </subcellularLocation>
</comment>
<dbReference type="InterPro" id="IPR052337">
    <property type="entry name" value="SAT4-like"/>
</dbReference>
<dbReference type="STRING" id="1448308.A0A2T2NUQ3"/>
<dbReference type="PANTHER" id="PTHR33048:SF47">
    <property type="entry name" value="INTEGRAL MEMBRANE PROTEIN-RELATED"/>
    <property type="match status" value="1"/>
</dbReference>
<dbReference type="InterPro" id="IPR049326">
    <property type="entry name" value="Rhodopsin_dom_fungi"/>
</dbReference>
<keyword evidence="3 7" id="KW-1133">Transmembrane helix</keyword>
<feature type="compositionally biased region" description="Basic and acidic residues" evidence="6">
    <location>
        <begin position="334"/>
        <end position="343"/>
    </location>
</feature>
<feature type="transmembrane region" description="Helical" evidence="7">
    <location>
        <begin position="110"/>
        <end position="133"/>
    </location>
</feature>
<feature type="transmembrane region" description="Helical" evidence="7">
    <location>
        <begin position="64"/>
        <end position="84"/>
    </location>
</feature>
<keyword evidence="2 7" id="KW-0812">Transmembrane</keyword>
<proteinExistence type="inferred from homology"/>
<feature type="non-terminal residue" evidence="9">
    <location>
        <position position="376"/>
    </location>
</feature>
<comment type="similarity">
    <text evidence="5">Belongs to the SAT4 family.</text>
</comment>
<gene>
    <name evidence="9" type="ORF">BS50DRAFT_521432</name>
</gene>
<evidence type="ECO:0000256" key="1">
    <source>
        <dbReference type="ARBA" id="ARBA00004141"/>
    </source>
</evidence>
<feature type="transmembrane region" description="Helical" evidence="7">
    <location>
        <begin position="194"/>
        <end position="219"/>
    </location>
</feature>
<evidence type="ECO:0000313" key="10">
    <source>
        <dbReference type="Proteomes" id="UP000240883"/>
    </source>
</evidence>
<protein>
    <recommendedName>
        <fullName evidence="8">Rhodopsin domain-containing protein</fullName>
    </recommendedName>
</protein>
<organism evidence="9 10">
    <name type="scientific">Corynespora cassiicola Philippines</name>
    <dbReference type="NCBI Taxonomy" id="1448308"/>
    <lineage>
        <taxon>Eukaryota</taxon>
        <taxon>Fungi</taxon>
        <taxon>Dikarya</taxon>
        <taxon>Ascomycota</taxon>
        <taxon>Pezizomycotina</taxon>
        <taxon>Dothideomycetes</taxon>
        <taxon>Pleosporomycetidae</taxon>
        <taxon>Pleosporales</taxon>
        <taxon>Corynesporascaceae</taxon>
        <taxon>Corynespora</taxon>
    </lineage>
</organism>
<evidence type="ECO:0000256" key="3">
    <source>
        <dbReference type="ARBA" id="ARBA00022989"/>
    </source>
</evidence>
<dbReference type="Pfam" id="PF20684">
    <property type="entry name" value="Fung_rhodopsin"/>
    <property type="match status" value="1"/>
</dbReference>
<evidence type="ECO:0000256" key="4">
    <source>
        <dbReference type="ARBA" id="ARBA00023136"/>
    </source>
</evidence>
<accession>A0A2T2NUQ3</accession>
<keyword evidence="10" id="KW-1185">Reference proteome</keyword>
<evidence type="ECO:0000256" key="6">
    <source>
        <dbReference type="SAM" id="MobiDB-lite"/>
    </source>
</evidence>
<evidence type="ECO:0000256" key="2">
    <source>
        <dbReference type="ARBA" id="ARBA00022692"/>
    </source>
</evidence>
<name>A0A2T2NUQ3_CORCC</name>
<evidence type="ECO:0000313" key="9">
    <source>
        <dbReference type="EMBL" id="PSN69123.1"/>
    </source>
</evidence>
<feature type="domain" description="Rhodopsin" evidence="8">
    <location>
        <begin position="57"/>
        <end position="290"/>
    </location>
</feature>
<feature type="transmembrane region" description="Helical" evidence="7">
    <location>
        <begin position="231"/>
        <end position="256"/>
    </location>
</feature>
<dbReference type="EMBL" id="KZ678133">
    <property type="protein sequence ID" value="PSN69123.1"/>
    <property type="molecule type" value="Genomic_DNA"/>
</dbReference>
<dbReference type="GO" id="GO:0016020">
    <property type="term" value="C:membrane"/>
    <property type="evidence" value="ECO:0007669"/>
    <property type="project" value="UniProtKB-SubCell"/>
</dbReference>
<evidence type="ECO:0000256" key="5">
    <source>
        <dbReference type="ARBA" id="ARBA00038359"/>
    </source>
</evidence>
<feature type="transmembrane region" description="Helical" evidence="7">
    <location>
        <begin position="145"/>
        <end position="169"/>
    </location>
</feature>
<reference evidence="9 10" key="1">
    <citation type="journal article" date="2018" name="Front. Microbiol.">
        <title>Genome-Wide Analysis of Corynespora cassiicola Leaf Fall Disease Putative Effectors.</title>
        <authorList>
            <person name="Lopez D."/>
            <person name="Ribeiro S."/>
            <person name="Label P."/>
            <person name="Fumanal B."/>
            <person name="Venisse J.S."/>
            <person name="Kohler A."/>
            <person name="de Oliveira R.R."/>
            <person name="Labutti K."/>
            <person name="Lipzen A."/>
            <person name="Lail K."/>
            <person name="Bauer D."/>
            <person name="Ohm R.A."/>
            <person name="Barry K.W."/>
            <person name="Spatafora J."/>
            <person name="Grigoriev I.V."/>
            <person name="Martin F.M."/>
            <person name="Pujade-Renaud V."/>
        </authorList>
    </citation>
    <scope>NUCLEOTIDE SEQUENCE [LARGE SCALE GENOMIC DNA]</scope>
    <source>
        <strain evidence="9 10">Philippines</strain>
    </source>
</reference>
<dbReference type="AlphaFoldDB" id="A0A2T2NUQ3"/>
<keyword evidence="4 7" id="KW-0472">Membrane</keyword>
<dbReference type="PANTHER" id="PTHR33048">
    <property type="entry name" value="PTH11-LIKE INTEGRAL MEMBRANE PROTEIN (AFU_ORTHOLOGUE AFUA_5G11245)"/>
    <property type="match status" value="1"/>
</dbReference>
<evidence type="ECO:0000259" key="8">
    <source>
        <dbReference type="Pfam" id="PF20684"/>
    </source>
</evidence>
<evidence type="ECO:0000256" key="7">
    <source>
        <dbReference type="SAM" id="Phobius"/>
    </source>
</evidence>
<dbReference type="Proteomes" id="UP000240883">
    <property type="component" value="Unassembled WGS sequence"/>
</dbReference>
<sequence length="376" mass="40972">MDIPTERPANADETLTESELAVTSTAIVVVVFSVILRFLGRWVLQKRVDSGKANGAQVLGMDDIFHILAVLTFFGLCIAVYIAIGRGMGTHVQLILYERGIQGVVDYNKSIYFCAIFYNTTLGMVKLSVISLYHRVLRGIQSRNLPIVLWVVFGIVSANTIANVLVAIFQCSPIAAAWDVTIAVDAKRCVDINAFYLGNAITGLTTDLIVYLLSIPIVMPLQMETKVKLQLLATMLVGGFAVITSAVRLGFIPALLVDPDVSMAMGVPMNWSVAEPAVGILVSSMPAIRAIRFLWRKPGEGSYGSYGSGAVGSALRSKNGGHVQLYDIDTSKKTDIESSRDKDNDSEENLVINNFGRKDPQDITRTTELELSYTVK</sequence>